<protein>
    <submittedName>
        <fullName evidence="1">Uncharacterized protein</fullName>
    </submittedName>
</protein>
<accession>A0ABT9AJ50</accession>
<evidence type="ECO:0000313" key="1">
    <source>
        <dbReference type="EMBL" id="MDO7848707.1"/>
    </source>
</evidence>
<dbReference type="Proteomes" id="UP001167796">
    <property type="component" value="Unassembled WGS sequence"/>
</dbReference>
<reference evidence="1" key="1">
    <citation type="submission" date="2023-07" db="EMBL/GenBank/DDBJ databases">
        <authorList>
            <person name="Kim M.K."/>
        </authorList>
    </citation>
    <scope>NUCLEOTIDE SEQUENCE</scope>
    <source>
        <strain evidence="1">M29</strain>
    </source>
</reference>
<organism evidence="1 2">
    <name type="scientific">Hymenobacter mellowenesis</name>
    <dbReference type="NCBI Taxonomy" id="3063995"/>
    <lineage>
        <taxon>Bacteria</taxon>
        <taxon>Pseudomonadati</taxon>
        <taxon>Bacteroidota</taxon>
        <taxon>Cytophagia</taxon>
        <taxon>Cytophagales</taxon>
        <taxon>Hymenobacteraceae</taxon>
        <taxon>Hymenobacter</taxon>
    </lineage>
</organism>
<comment type="caution">
    <text evidence="1">The sequence shown here is derived from an EMBL/GenBank/DDBJ whole genome shotgun (WGS) entry which is preliminary data.</text>
</comment>
<dbReference type="RefSeq" id="WP_305013374.1">
    <property type="nucleotide sequence ID" value="NZ_JAUQSX010000012.1"/>
</dbReference>
<gene>
    <name evidence="1" type="ORF">Q5H92_20240</name>
</gene>
<dbReference type="EMBL" id="JAUQSX010000012">
    <property type="protein sequence ID" value="MDO7848707.1"/>
    <property type="molecule type" value="Genomic_DNA"/>
</dbReference>
<keyword evidence="2" id="KW-1185">Reference proteome</keyword>
<name>A0ABT9AJ50_9BACT</name>
<proteinExistence type="predicted"/>
<sequence length="121" mass="13091">MRKLTLNINPQAGAPEETNARAEQVAELLNLWAGLDAASLTDEAQALQPLLAGNARFVISLALQYQKQGGSQEVLVKAAHEALIKLLNQYAGHPEKLDKLLPVALRNAMVTVVQLSNDQQV</sequence>
<evidence type="ECO:0000313" key="2">
    <source>
        <dbReference type="Proteomes" id="UP001167796"/>
    </source>
</evidence>